<accession>A0A1T4W2F5</accession>
<gene>
    <name evidence="1" type="ORF">SAMN02745130_00842</name>
</gene>
<dbReference type="STRING" id="92487.SAMN02745130_00842"/>
<keyword evidence="2" id="KW-1185">Reference proteome</keyword>
<organism evidence="1 2">
    <name type="scientific">Thiothrix eikelboomii</name>
    <dbReference type="NCBI Taxonomy" id="92487"/>
    <lineage>
        <taxon>Bacteria</taxon>
        <taxon>Pseudomonadati</taxon>
        <taxon>Pseudomonadota</taxon>
        <taxon>Gammaproteobacteria</taxon>
        <taxon>Thiotrichales</taxon>
        <taxon>Thiotrichaceae</taxon>
        <taxon>Thiothrix</taxon>
    </lineage>
</organism>
<dbReference type="Pfam" id="PF13289">
    <property type="entry name" value="SIR2_2"/>
    <property type="match status" value="1"/>
</dbReference>
<dbReference type="RefSeq" id="WP_078921336.1">
    <property type="nucleotide sequence ID" value="NZ_FUYB01000003.1"/>
</dbReference>
<proteinExistence type="predicted"/>
<dbReference type="EMBL" id="FUYB01000003">
    <property type="protein sequence ID" value="SKA71432.1"/>
    <property type="molecule type" value="Genomic_DNA"/>
</dbReference>
<sequence length="471" mass="54040">MLAEHTLSNYSNSPNLLTQLQTELVRLQQAHDLETHIDEKIRLEVLIVNKQQTLWRAYQQETARLRSKRSFSAAINLWKEALSFLRQADFTPSIQTELAELTQLEQQALVIGELKQCLSRVKELRPFFPELIQALGQAVGTANFSLLKEQIEFFLQNAPADHEGFLLWWQMERETTFTPRNNLDMTRLAARIQQGDMVLFIGSGVIENQSSSQQMVAQLAEYIGYQHFNGTLSSIAEYYQLRPEFGTSALLNSLRAQLPKTPISVHLYQALAKITAPVVLISATYDNLLETALRHSGKPFVELASIVRRSEDYDIGHVFVSFSDQRQTPRVYPEEELSRLRFIEDGYSIIYKIRGTCAIDPSRDEAILRDALTLTESHYFNFARYAERIIPSYVARQLRNRGFLFVGYQPSHWEERLLAGALLERRQSQESCYVLGNSPNPLEDAYWAARNVKSHPISLSEFDRYLAEGLV</sequence>
<dbReference type="AlphaFoldDB" id="A0A1T4W2F5"/>
<name>A0A1T4W2F5_9GAMM</name>
<reference evidence="1 2" key="1">
    <citation type="submission" date="2017-02" db="EMBL/GenBank/DDBJ databases">
        <authorList>
            <person name="Peterson S.W."/>
        </authorList>
    </citation>
    <scope>NUCLEOTIDE SEQUENCE [LARGE SCALE GENOMIC DNA]</scope>
    <source>
        <strain evidence="1 2">ATCC 49788</strain>
    </source>
</reference>
<evidence type="ECO:0000313" key="2">
    <source>
        <dbReference type="Proteomes" id="UP000190460"/>
    </source>
</evidence>
<evidence type="ECO:0000313" key="1">
    <source>
        <dbReference type="EMBL" id="SKA71432.1"/>
    </source>
</evidence>
<dbReference type="Proteomes" id="UP000190460">
    <property type="component" value="Unassembled WGS sequence"/>
</dbReference>
<dbReference type="OrthoDB" id="5521101at2"/>
<protein>
    <submittedName>
        <fullName evidence="1">SIR2-like domain-containing protein</fullName>
    </submittedName>
</protein>